<dbReference type="InterPro" id="IPR035684">
    <property type="entry name" value="ArgRS_core"/>
</dbReference>
<evidence type="ECO:0000256" key="6">
    <source>
        <dbReference type="ARBA" id="ARBA00023146"/>
    </source>
</evidence>
<comment type="similarity">
    <text evidence="1 8 9">Belongs to the class-I aminoacyl-tRNA synthetase family.</text>
</comment>
<evidence type="ECO:0000313" key="12">
    <source>
        <dbReference type="EMBL" id="AWV90439.1"/>
    </source>
</evidence>
<accession>A0A2Z4FN83</accession>
<dbReference type="OrthoDB" id="9803211at2"/>
<evidence type="ECO:0000256" key="1">
    <source>
        <dbReference type="ARBA" id="ARBA00005594"/>
    </source>
</evidence>
<organism evidence="12 13">
    <name type="scientific">Bradymonas sediminis</name>
    <dbReference type="NCBI Taxonomy" id="1548548"/>
    <lineage>
        <taxon>Bacteria</taxon>
        <taxon>Deltaproteobacteria</taxon>
        <taxon>Bradymonadales</taxon>
        <taxon>Bradymonadaceae</taxon>
        <taxon>Bradymonas</taxon>
    </lineage>
</organism>
<dbReference type="AlphaFoldDB" id="A0A2Z4FN83"/>
<dbReference type="SMART" id="SM00836">
    <property type="entry name" value="DALR_1"/>
    <property type="match status" value="1"/>
</dbReference>
<dbReference type="InterPro" id="IPR005148">
    <property type="entry name" value="Arg-tRNA-synth_N"/>
</dbReference>
<evidence type="ECO:0000256" key="5">
    <source>
        <dbReference type="ARBA" id="ARBA00022917"/>
    </source>
</evidence>
<feature type="domain" description="DALR anticodon binding" evidence="10">
    <location>
        <begin position="552"/>
        <end position="675"/>
    </location>
</feature>
<dbReference type="Gene3D" id="1.10.730.10">
    <property type="entry name" value="Isoleucyl-tRNA Synthetase, Domain 1"/>
    <property type="match status" value="1"/>
</dbReference>
<dbReference type="Pfam" id="PF03485">
    <property type="entry name" value="Arg_tRNA_synt_N"/>
    <property type="match status" value="1"/>
</dbReference>
<dbReference type="HAMAP" id="MF_00123">
    <property type="entry name" value="Arg_tRNA_synth"/>
    <property type="match status" value="1"/>
</dbReference>
<dbReference type="GO" id="GO:0004814">
    <property type="term" value="F:arginine-tRNA ligase activity"/>
    <property type="evidence" value="ECO:0007669"/>
    <property type="project" value="UniProtKB-UniRule"/>
</dbReference>
<dbReference type="GO" id="GO:0005524">
    <property type="term" value="F:ATP binding"/>
    <property type="evidence" value="ECO:0007669"/>
    <property type="project" value="UniProtKB-UniRule"/>
</dbReference>
<dbReference type="InterPro" id="IPR014729">
    <property type="entry name" value="Rossmann-like_a/b/a_fold"/>
</dbReference>
<evidence type="ECO:0000256" key="3">
    <source>
        <dbReference type="ARBA" id="ARBA00022741"/>
    </source>
</evidence>
<dbReference type="NCBIfam" id="TIGR00456">
    <property type="entry name" value="argS"/>
    <property type="match status" value="1"/>
</dbReference>
<dbReference type="Gene3D" id="3.30.1360.70">
    <property type="entry name" value="Arginyl tRNA synthetase N-terminal domain"/>
    <property type="match status" value="1"/>
</dbReference>
<dbReference type="SMART" id="SM01016">
    <property type="entry name" value="Arg_tRNA_synt_N"/>
    <property type="match status" value="1"/>
</dbReference>
<dbReference type="KEGG" id="bsed:DN745_14310"/>
<evidence type="ECO:0000256" key="4">
    <source>
        <dbReference type="ARBA" id="ARBA00022840"/>
    </source>
</evidence>
<proteinExistence type="inferred from homology"/>
<sequence length="675" mass="76212">MAFPTASRPYHPSFQRKFLKAYIMRIQDIDAKINSLKSQALRALDVPEELIAAVNLETPPQPEMGDRGIPCFSLARHFRKAPPMIAEDLVESLRTVIEGSLKDTPLGQLIAEVRPVGPYANLFFDRAALAELVLSEALDDQKFGADTTASPEHWAFEYSAPNTNKPQHLGHVRNDLLGYSVAQITRWAGHKVTRVNLINDRGIHICKSMLAYQKWGDGETPESSGIKGDHLVGKYYVRFSQELAKEYAAWLESPASDARFETWQAEHPVDPKAKTQPTPEERRAQFASAYKDAYFNQDSALGGDARAMLLRWEAGDADTMALWKMMNAWVFKGFDETYERLGIEFDHTYYESQTYKFGKDIVLDALKEGLLEQLEDGAIVADLEKLGLSGQAQAKKVLLRSDGTSVYMTQDIGTALKRFETYNLDNMVYVVGNEQEYHFQVLFKVLALLKPELAGRLYHLSYGMVELPEGKMKSREGKVVDADDLMDQMEALANEAVQERWPELSPEDLKERARIIGMAALKFYILDFNPRTTVSFDPKKSIDFQGRTGPYCLYSYARIQSIGRKMGGWPAHTGEARDACLRALQTDLEFALIRHLQDWPTLAARSAADLDPSKISEYLFRLCKSFSTLYNDDAHKIVDIEDAQRRDALLYLAQAVAQTLQKGLNLLGIETLEEM</sequence>
<dbReference type="Pfam" id="PF00750">
    <property type="entry name" value="tRNA-synt_1d"/>
    <property type="match status" value="2"/>
</dbReference>
<name>A0A2Z4FN83_9DELT</name>
<evidence type="ECO:0000259" key="11">
    <source>
        <dbReference type="SMART" id="SM01016"/>
    </source>
</evidence>
<reference evidence="12 13" key="1">
    <citation type="submission" date="2018-06" db="EMBL/GenBank/DDBJ databases">
        <title>Lujinxingia sediminis gen. nov. sp. nov., a new facultative anaerobic member of the class Deltaproteobacteria, and proposal of Lujinxingaceae fam. nov.</title>
        <authorList>
            <person name="Guo L.-Y."/>
            <person name="Li C.-M."/>
            <person name="Wang S."/>
            <person name="Du Z.-J."/>
        </authorList>
    </citation>
    <scope>NUCLEOTIDE SEQUENCE [LARGE SCALE GENOMIC DNA]</scope>
    <source>
        <strain evidence="12 13">FA350</strain>
    </source>
</reference>
<evidence type="ECO:0000313" key="13">
    <source>
        <dbReference type="Proteomes" id="UP000249799"/>
    </source>
</evidence>
<keyword evidence="6 8" id="KW-0030">Aminoacyl-tRNA synthetase</keyword>
<dbReference type="InterPro" id="IPR001278">
    <property type="entry name" value="Arg-tRNA-ligase"/>
</dbReference>
<gene>
    <name evidence="8" type="primary">argS</name>
    <name evidence="12" type="ORF">DN745_14310</name>
</gene>
<evidence type="ECO:0000256" key="9">
    <source>
        <dbReference type="RuleBase" id="RU363038"/>
    </source>
</evidence>
<evidence type="ECO:0000256" key="2">
    <source>
        <dbReference type="ARBA" id="ARBA00022598"/>
    </source>
</evidence>
<dbReference type="GO" id="GO:0006420">
    <property type="term" value="P:arginyl-tRNA aminoacylation"/>
    <property type="evidence" value="ECO:0007669"/>
    <property type="project" value="UniProtKB-UniRule"/>
</dbReference>
<dbReference type="GO" id="GO:0005737">
    <property type="term" value="C:cytoplasm"/>
    <property type="evidence" value="ECO:0007669"/>
    <property type="project" value="UniProtKB-SubCell"/>
</dbReference>
<comment type="catalytic activity">
    <reaction evidence="7 8">
        <text>tRNA(Arg) + L-arginine + ATP = L-arginyl-tRNA(Arg) + AMP + diphosphate</text>
        <dbReference type="Rhea" id="RHEA:20301"/>
        <dbReference type="Rhea" id="RHEA-COMP:9658"/>
        <dbReference type="Rhea" id="RHEA-COMP:9673"/>
        <dbReference type="ChEBI" id="CHEBI:30616"/>
        <dbReference type="ChEBI" id="CHEBI:32682"/>
        <dbReference type="ChEBI" id="CHEBI:33019"/>
        <dbReference type="ChEBI" id="CHEBI:78442"/>
        <dbReference type="ChEBI" id="CHEBI:78513"/>
        <dbReference type="ChEBI" id="CHEBI:456215"/>
        <dbReference type="EC" id="6.1.1.19"/>
    </reaction>
</comment>
<dbReference type="SUPFAM" id="SSF55190">
    <property type="entry name" value="Arginyl-tRNA synthetase (ArgRS), N-terminal 'additional' domain"/>
    <property type="match status" value="1"/>
</dbReference>
<keyword evidence="8" id="KW-0963">Cytoplasm</keyword>
<evidence type="ECO:0000256" key="7">
    <source>
        <dbReference type="ARBA" id="ARBA00049339"/>
    </source>
</evidence>
<dbReference type="PANTHER" id="PTHR11956:SF5">
    <property type="entry name" value="ARGININE--TRNA LIGASE, CYTOPLASMIC"/>
    <property type="match status" value="1"/>
</dbReference>
<dbReference type="Gene3D" id="3.40.50.620">
    <property type="entry name" value="HUPs"/>
    <property type="match status" value="1"/>
</dbReference>
<keyword evidence="4 8" id="KW-0067">ATP-binding</keyword>
<keyword evidence="13" id="KW-1185">Reference proteome</keyword>
<keyword evidence="5 8" id="KW-0648">Protein biosynthesis</keyword>
<dbReference type="Proteomes" id="UP000249799">
    <property type="component" value="Chromosome"/>
</dbReference>
<dbReference type="InterPro" id="IPR036695">
    <property type="entry name" value="Arg-tRNA-synth_N_sf"/>
</dbReference>
<feature type="domain" description="Arginyl tRNA synthetase N-terminal" evidence="11">
    <location>
        <begin position="31"/>
        <end position="124"/>
    </location>
</feature>
<comment type="caution">
    <text evidence="8">Lacks conserved residue(s) required for the propagation of feature annotation.</text>
</comment>
<dbReference type="PRINTS" id="PR01038">
    <property type="entry name" value="TRNASYNTHARG"/>
</dbReference>
<dbReference type="SUPFAM" id="SSF47323">
    <property type="entry name" value="Anticodon-binding domain of a subclass of class I aminoacyl-tRNA synthetases"/>
    <property type="match status" value="1"/>
</dbReference>
<dbReference type="InterPro" id="IPR009080">
    <property type="entry name" value="tRNAsynth_Ia_anticodon-bd"/>
</dbReference>
<evidence type="ECO:0000256" key="8">
    <source>
        <dbReference type="HAMAP-Rule" id="MF_00123"/>
    </source>
</evidence>
<dbReference type="InterPro" id="IPR008909">
    <property type="entry name" value="DALR_anticod-bd"/>
</dbReference>
<dbReference type="EMBL" id="CP030032">
    <property type="protein sequence ID" value="AWV90439.1"/>
    <property type="molecule type" value="Genomic_DNA"/>
</dbReference>
<evidence type="ECO:0000259" key="10">
    <source>
        <dbReference type="SMART" id="SM00836"/>
    </source>
</evidence>
<protein>
    <recommendedName>
        <fullName evidence="8">Arginine--tRNA ligase</fullName>
        <ecNumber evidence="8">6.1.1.19</ecNumber>
    </recommendedName>
    <alternativeName>
        <fullName evidence="8">Arginyl-tRNA synthetase</fullName>
        <shortName evidence="8">ArgRS</shortName>
    </alternativeName>
</protein>
<comment type="subunit">
    <text evidence="8">Monomer.</text>
</comment>
<dbReference type="EC" id="6.1.1.19" evidence="8"/>
<keyword evidence="2 8" id="KW-0436">Ligase</keyword>
<comment type="subcellular location">
    <subcellularLocation>
        <location evidence="8">Cytoplasm</location>
    </subcellularLocation>
</comment>
<dbReference type="PANTHER" id="PTHR11956">
    <property type="entry name" value="ARGINYL-TRNA SYNTHETASE"/>
    <property type="match status" value="1"/>
</dbReference>
<dbReference type="Pfam" id="PF05746">
    <property type="entry name" value="DALR_1"/>
    <property type="match status" value="1"/>
</dbReference>
<keyword evidence="3 8" id="KW-0547">Nucleotide-binding</keyword>
<dbReference type="SUPFAM" id="SSF52374">
    <property type="entry name" value="Nucleotidylyl transferase"/>
    <property type="match status" value="1"/>
</dbReference>